<evidence type="ECO:0000313" key="3">
    <source>
        <dbReference type="Proteomes" id="UP001189429"/>
    </source>
</evidence>
<feature type="non-terminal residue" evidence="2">
    <location>
        <position position="1"/>
    </location>
</feature>
<feature type="non-terminal residue" evidence="2">
    <location>
        <position position="550"/>
    </location>
</feature>
<sequence length="550" mass="57711">VHSHCVGVRAGIVVCYACVHDFDAARAQARFRASAQGLGRAMGCGGALAGQAIGAAATGALGGAARLAIGEYDISDAGSGREVPTHGESGQDVSSELLAELRSTRAEMRALRAENEQLRAEAASAVSARSGASVSPEAFGAGGGVDVQQGHGATDIDELYDQVAAAAATTLLDFVVIEVVMMGVKISRMEGAMKLLEVLPNSRLKQVLPEQARAAGQGRSRVRAATLAQQAAALLAATQGPRPQEADSDQVDFLTDSVGPAPQEAGSGQVGSLAALVDLGALAVEASEDQENVLARIKASDLPVLTFGKGCSAGQKAAIFDRWLQRITLDLGGLHHLIEAYWARVVAVVSEAHRSYLSHGPLQRPGIRPSQLVIWIAAEAEAINFSSCELRLRSLLLHLMPAGVTSQCLATRMTSTVDILFGAFVEAGPGTSADKDYTLDAVSKGRAVEKQNTCEELQRWMLNVTRLASLGVNAPDPSVQLTTLKTIVAKMVESDQEVKHRYYGFLVFHGLSGGVCTQAQVDELWRYLSAEAREFAGGASSEGSKSEAAR</sequence>
<protein>
    <submittedName>
        <fullName evidence="2">Uncharacterized protein</fullName>
    </submittedName>
</protein>
<reference evidence="2" key="1">
    <citation type="submission" date="2023-10" db="EMBL/GenBank/DDBJ databases">
        <authorList>
            <person name="Chen Y."/>
            <person name="Shah S."/>
            <person name="Dougan E. K."/>
            <person name="Thang M."/>
            <person name="Chan C."/>
        </authorList>
    </citation>
    <scope>NUCLEOTIDE SEQUENCE [LARGE SCALE GENOMIC DNA]</scope>
</reference>
<dbReference type="EMBL" id="CAUYUJ010000002">
    <property type="protein sequence ID" value="CAK0788136.1"/>
    <property type="molecule type" value="Genomic_DNA"/>
</dbReference>
<evidence type="ECO:0000313" key="2">
    <source>
        <dbReference type="EMBL" id="CAK0788136.1"/>
    </source>
</evidence>
<organism evidence="2 3">
    <name type="scientific">Prorocentrum cordatum</name>
    <dbReference type="NCBI Taxonomy" id="2364126"/>
    <lineage>
        <taxon>Eukaryota</taxon>
        <taxon>Sar</taxon>
        <taxon>Alveolata</taxon>
        <taxon>Dinophyceae</taxon>
        <taxon>Prorocentrales</taxon>
        <taxon>Prorocentraceae</taxon>
        <taxon>Prorocentrum</taxon>
    </lineage>
</organism>
<comment type="caution">
    <text evidence="2">The sequence shown here is derived from an EMBL/GenBank/DDBJ whole genome shotgun (WGS) entry which is preliminary data.</text>
</comment>
<name>A0ABN9PDH4_9DINO</name>
<proteinExistence type="predicted"/>
<gene>
    <name evidence="2" type="ORF">PCOR1329_LOCUS92</name>
</gene>
<feature type="coiled-coil region" evidence="1">
    <location>
        <begin position="94"/>
        <end position="128"/>
    </location>
</feature>
<dbReference type="Proteomes" id="UP001189429">
    <property type="component" value="Unassembled WGS sequence"/>
</dbReference>
<evidence type="ECO:0000256" key="1">
    <source>
        <dbReference type="SAM" id="Coils"/>
    </source>
</evidence>
<accession>A0ABN9PDH4</accession>
<keyword evidence="3" id="KW-1185">Reference proteome</keyword>
<keyword evidence="1" id="KW-0175">Coiled coil</keyword>